<keyword evidence="2" id="KW-1185">Reference proteome</keyword>
<comment type="caution">
    <text evidence="1">The sequence shown here is derived from an EMBL/GenBank/DDBJ whole genome shotgun (WGS) entry which is preliminary data.</text>
</comment>
<proteinExistence type="predicted"/>
<dbReference type="Proteomes" id="UP001642482">
    <property type="component" value="Unassembled WGS sequence"/>
</dbReference>
<dbReference type="EMBL" id="CAWUHD010000070">
    <property type="protein sequence ID" value="CAK7227087.1"/>
    <property type="molecule type" value="Genomic_DNA"/>
</dbReference>
<evidence type="ECO:0000313" key="1">
    <source>
        <dbReference type="EMBL" id="CAK7227087.1"/>
    </source>
</evidence>
<gene>
    <name evidence="1" type="ORF">SEUCBS140593_006460</name>
</gene>
<accession>A0ABP0C5Z5</accession>
<organism evidence="1 2">
    <name type="scientific">Sporothrix eucalyptigena</name>
    <dbReference type="NCBI Taxonomy" id="1812306"/>
    <lineage>
        <taxon>Eukaryota</taxon>
        <taxon>Fungi</taxon>
        <taxon>Dikarya</taxon>
        <taxon>Ascomycota</taxon>
        <taxon>Pezizomycotina</taxon>
        <taxon>Sordariomycetes</taxon>
        <taxon>Sordariomycetidae</taxon>
        <taxon>Ophiostomatales</taxon>
        <taxon>Ophiostomataceae</taxon>
        <taxon>Sporothrix</taxon>
    </lineage>
</organism>
<reference evidence="1 2" key="1">
    <citation type="submission" date="2024-01" db="EMBL/GenBank/DDBJ databases">
        <authorList>
            <person name="Allen C."/>
            <person name="Tagirdzhanova G."/>
        </authorList>
    </citation>
    <scope>NUCLEOTIDE SEQUENCE [LARGE SCALE GENOMIC DNA]</scope>
</reference>
<name>A0ABP0C5Z5_9PEZI</name>
<evidence type="ECO:0000313" key="2">
    <source>
        <dbReference type="Proteomes" id="UP001642482"/>
    </source>
</evidence>
<protein>
    <submittedName>
        <fullName evidence="1">Uncharacterized protein</fullName>
    </submittedName>
</protein>
<sequence length="119" mass="13477">MSLSDLMKNPDAVRALLLKQAKTNLENFKKYAADPNIKRDQSHHIRNYEILVNYYENGGEPPPFNTSRWVRDGAFVYVEGKFPEPYDSIIYTSDDGIYIQLGGHVTASELWPSVSPASP</sequence>